<sequence>MSLNEAATLHTIEAPTSDGIRAGSSTFVCATTTIAVLQVEKNRDSVHNEEHGRSISELPNSFTLPDSYSDRLTRLRLVSSFCPSVMCCSRCGDNTATVMSDLGVFNVRSNTLSPAREVTSRFSNMSSPNVSASALPAN</sequence>
<reference evidence="1" key="1">
    <citation type="submission" date="2022-07" db="EMBL/GenBank/DDBJ databases">
        <title>Genome Sequence of Phlebia brevispora.</title>
        <authorList>
            <person name="Buettner E."/>
        </authorList>
    </citation>
    <scope>NUCLEOTIDE SEQUENCE</scope>
    <source>
        <strain evidence="1">MPL23</strain>
    </source>
</reference>
<dbReference type="Proteomes" id="UP001148662">
    <property type="component" value="Unassembled WGS sequence"/>
</dbReference>
<accession>A0ACC1S271</accession>
<dbReference type="EMBL" id="JANHOG010001879">
    <property type="protein sequence ID" value="KAJ3530387.1"/>
    <property type="molecule type" value="Genomic_DNA"/>
</dbReference>
<name>A0ACC1S271_9APHY</name>
<organism evidence="1 2">
    <name type="scientific">Phlebia brevispora</name>
    <dbReference type="NCBI Taxonomy" id="194682"/>
    <lineage>
        <taxon>Eukaryota</taxon>
        <taxon>Fungi</taxon>
        <taxon>Dikarya</taxon>
        <taxon>Basidiomycota</taxon>
        <taxon>Agaricomycotina</taxon>
        <taxon>Agaricomycetes</taxon>
        <taxon>Polyporales</taxon>
        <taxon>Meruliaceae</taxon>
        <taxon>Phlebia</taxon>
    </lineage>
</organism>
<keyword evidence="2" id="KW-1185">Reference proteome</keyword>
<protein>
    <submittedName>
        <fullName evidence="1">Uncharacterized protein</fullName>
    </submittedName>
</protein>
<proteinExistence type="predicted"/>
<comment type="caution">
    <text evidence="1">The sequence shown here is derived from an EMBL/GenBank/DDBJ whole genome shotgun (WGS) entry which is preliminary data.</text>
</comment>
<gene>
    <name evidence="1" type="ORF">NM688_g7718</name>
</gene>
<evidence type="ECO:0000313" key="2">
    <source>
        <dbReference type="Proteomes" id="UP001148662"/>
    </source>
</evidence>
<evidence type="ECO:0000313" key="1">
    <source>
        <dbReference type="EMBL" id="KAJ3530387.1"/>
    </source>
</evidence>